<keyword evidence="7 10" id="KW-0418">Kinase</keyword>
<dbReference type="HOGENOM" id="CLU_049131_0_2_11"/>
<sequence>MRPGLFVSVDGPGGVGKSTTLATVTEILRDQKVPIHATTEPSRSPIGNLIRASTNSHRGLALAHLVAGDRHHHVTTEIIPRLDAGDVVVSDRYIPSSLVLQRFDAITIPTILEINAGLLQPDLAVILTAAPTAIAARMAARGGVTNSRFERHPDAACLETSYYQDAVAALTEVGWPVSVLDSTALPGAEVGRMLAEQILILYAQRRNGDLSGQADIADLQHR</sequence>
<organism evidence="12 13">
    <name type="scientific">Frankia alni (strain DSM 45986 / CECT 9034 / ACN14a)</name>
    <dbReference type="NCBI Taxonomy" id="326424"/>
    <lineage>
        <taxon>Bacteria</taxon>
        <taxon>Bacillati</taxon>
        <taxon>Actinomycetota</taxon>
        <taxon>Actinomycetes</taxon>
        <taxon>Frankiales</taxon>
        <taxon>Frankiaceae</taxon>
        <taxon>Frankia</taxon>
    </lineage>
</organism>
<evidence type="ECO:0000256" key="7">
    <source>
        <dbReference type="ARBA" id="ARBA00022777"/>
    </source>
</evidence>
<dbReference type="EC" id="2.7.4.9" evidence="2 10"/>
<dbReference type="GO" id="GO:0004798">
    <property type="term" value="F:dTMP kinase activity"/>
    <property type="evidence" value="ECO:0007669"/>
    <property type="project" value="UniProtKB-UniRule"/>
</dbReference>
<dbReference type="HAMAP" id="MF_00165">
    <property type="entry name" value="Thymidylate_kinase"/>
    <property type="match status" value="1"/>
</dbReference>
<comment type="similarity">
    <text evidence="1 10">Belongs to the thymidylate kinase family.</text>
</comment>
<keyword evidence="5 10" id="KW-0545">Nucleotide biosynthesis</keyword>
<dbReference type="eggNOG" id="COG0125">
    <property type="taxonomic scope" value="Bacteria"/>
</dbReference>
<dbReference type="PANTHER" id="PTHR10344:SF4">
    <property type="entry name" value="UMP-CMP KINASE 2, MITOCHONDRIAL"/>
    <property type="match status" value="1"/>
</dbReference>
<feature type="domain" description="Thymidylate kinase-like" evidence="11">
    <location>
        <begin position="9"/>
        <end position="159"/>
    </location>
</feature>
<proteinExistence type="inferred from homology"/>
<dbReference type="NCBIfam" id="TIGR00041">
    <property type="entry name" value="DTMP_kinase"/>
    <property type="match status" value="1"/>
</dbReference>
<dbReference type="STRING" id="326424.FRAAL2706"/>
<dbReference type="CDD" id="cd01672">
    <property type="entry name" value="TMPK"/>
    <property type="match status" value="1"/>
</dbReference>
<dbReference type="GO" id="GO:0005829">
    <property type="term" value="C:cytosol"/>
    <property type="evidence" value="ECO:0007669"/>
    <property type="project" value="TreeGrafter"/>
</dbReference>
<reference evidence="12 13" key="1">
    <citation type="journal article" date="2007" name="Genome Res.">
        <title>Genome characteristics of facultatively symbiotic Frankia sp. strains reflect host range and host plant biogeography.</title>
        <authorList>
            <person name="Normand P."/>
            <person name="Lapierre P."/>
            <person name="Tisa L.S."/>
            <person name="Gogarten J.P."/>
            <person name="Alloisio N."/>
            <person name="Bagnarol E."/>
            <person name="Bassi C.A."/>
            <person name="Berry A.M."/>
            <person name="Bickhart D.M."/>
            <person name="Choisne N."/>
            <person name="Couloux A."/>
            <person name="Cournoyer B."/>
            <person name="Cruveiller S."/>
            <person name="Daubin V."/>
            <person name="Demange N."/>
            <person name="Francino M.P."/>
            <person name="Goltsman E."/>
            <person name="Huang Y."/>
            <person name="Kopp O.R."/>
            <person name="Labarre L."/>
            <person name="Lapidus A."/>
            <person name="Lavire C."/>
            <person name="Marechal J."/>
            <person name="Martinez M."/>
            <person name="Mastronunzio J.E."/>
            <person name="Mullin B.C."/>
            <person name="Niemann J."/>
            <person name="Pujic P."/>
            <person name="Rawnsley T."/>
            <person name="Rouy Z."/>
            <person name="Schenowitz C."/>
            <person name="Sellstedt A."/>
            <person name="Tavares F."/>
            <person name="Tomkins J.P."/>
            <person name="Vallenet D."/>
            <person name="Valverde C."/>
            <person name="Wall L.G."/>
            <person name="Wang Y."/>
            <person name="Medigue C."/>
            <person name="Benson D.R."/>
        </authorList>
    </citation>
    <scope>NUCLEOTIDE SEQUENCE [LARGE SCALE GENOMIC DNA]</scope>
    <source>
        <strain evidence="13">DSM 45986 / CECT 9034 / ACN14a</strain>
    </source>
</reference>
<evidence type="ECO:0000256" key="1">
    <source>
        <dbReference type="ARBA" id="ARBA00009776"/>
    </source>
</evidence>
<dbReference type="GO" id="GO:0006233">
    <property type="term" value="P:dTDP biosynthetic process"/>
    <property type="evidence" value="ECO:0007669"/>
    <property type="project" value="InterPro"/>
</dbReference>
<dbReference type="RefSeq" id="WP_011603859.1">
    <property type="nucleotide sequence ID" value="NC_008278.1"/>
</dbReference>
<protein>
    <recommendedName>
        <fullName evidence="3 10">Thymidylate kinase</fullName>
        <ecNumber evidence="2 10">2.7.4.9</ecNumber>
    </recommendedName>
    <alternativeName>
        <fullName evidence="10">dTMP kinase</fullName>
    </alternativeName>
</protein>
<dbReference type="SUPFAM" id="SSF52540">
    <property type="entry name" value="P-loop containing nucleoside triphosphate hydrolases"/>
    <property type="match status" value="1"/>
</dbReference>
<dbReference type="PANTHER" id="PTHR10344">
    <property type="entry name" value="THYMIDYLATE KINASE"/>
    <property type="match status" value="1"/>
</dbReference>
<dbReference type="InterPro" id="IPR039430">
    <property type="entry name" value="Thymidylate_kin-like_dom"/>
</dbReference>
<dbReference type="InterPro" id="IPR027417">
    <property type="entry name" value="P-loop_NTPase"/>
</dbReference>
<comment type="caution">
    <text evidence="10">Lacks conserved residue(s) required for the propagation of feature annotation.</text>
</comment>
<evidence type="ECO:0000256" key="2">
    <source>
        <dbReference type="ARBA" id="ARBA00012980"/>
    </source>
</evidence>
<keyword evidence="8 10" id="KW-0067">ATP-binding</keyword>
<evidence type="ECO:0000256" key="10">
    <source>
        <dbReference type="HAMAP-Rule" id="MF_00165"/>
    </source>
</evidence>
<keyword evidence="13" id="KW-1185">Reference proteome</keyword>
<evidence type="ECO:0000259" key="11">
    <source>
        <dbReference type="Pfam" id="PF02223"/>
    </source>
</evidence>
<name>Q0RMA0_FRAAA</name>
<dbReference type="KEGG" id="fal:FRAAL2706"/>
<evidence type="ECO:0000256" key="6">
    <source>
        <dbReference type="ARBA" id="ARBA00022741"/>
    </source>
</evidence>
<dbReference type="GO" id="GO:0006235">
    <property type="term" value="P:dTTP biosynthetic process"/>
    <property type="evidence" value="ECO:0007669"/>
    <property type="project" value="UniProtKB-UniRule"/>
</dbReference>
<evidence type="ECO:0000256" key="5">
    <source>
        <dbReference type="ARBA" id="ARBA00022727"/>
    </source>
</evidence>
<comment type="function">
    <text evidence="10">Phosphorylation of dTMP to form dTDP in both de novo and salvage pathways of dTTP synthesis.</text>
</comment>
<evidence type="ECO:0000313" key="13">
    <source>
        <dbReference type="Proteomes" id="UP000000657"/>
    </source>
</evidence>
<dbReference type="Pfam" id="PF02223">
    <property type="entry name" value="Thymidylate_kin"/>
    <property type="match status" value="1"/>
</dbReference>
<dbReference type="OrthoDB" id="4549048at2"/>
<dbReference type="Gene3D" id="3.40.50.300">
    <property type="entry name" value="P-loop containing nucleotide triphosphate hydrolases"/>
    <property type="match status" value="1"/>
</dbReference>
<dbReference type="GO" id="GO:0005524">
    <property type="term" value="F:ATP binding"/>
    <property type="evidence" value="ECO:0007669"/>
    <property type="project" value="UniProtKB-UniRule"/>
</dbReference>
<keyword evidence="6 10" id="KW-0547">Nucleotide-binding</keyword>
<evidence type="ECO:0000256" key="9">
    <source>
        <dbReference type="ARBA" id="ARBA00048743"/>
    </source>
</evidence>
<dbReference type="GO" id="GO:0006227">
    <property type="term" value="P:dUDP biosynthetic process"/>
    <property type="evidence" value="ECO:0007669"/>
    <property type="project" value="TreeGrafter"/>
</dbReference>
<evidence type="ECO:0000256" key="8">
    <source>
        <dbReference type="ARBA" id="ARBA00022840"/>
    </source>
</evidence>
<dbReference type="AlphaFoldDB" id="Q0RMA0"/>
<evidence type="ECO:0000313" key="12">
    <source>
        <dbReference type="EMBL" id="CAJ61352.1"/>
    </source>
</evidence>
<evidence type="ECO:0000256" key="4">
    <source>
        <dbReference type="ARBA" id="ARBA00022679"/>
    </source>
</evidence>
<keyword evidence="4 10" id="KW-0808">Transferase</keyword>
<dbReference type="Proteomes" id="UP000000657">
    <property type="component" value="Chromosome"/>
</dbReference>
<gene>
    <name evidence="10" type="primary">tmk</name>
    <name evidence="12" type="ordered locus">FRAAL2706</name>
</gene>
<dbReference type="InterPro" id="IPR018094">
    <property type="entry name" value="Thymidylate_kinase"/>
</dbReference>
<comment type="catalytic activity">
    <reaction evidence="9 10">
        <text>dTMP + ATP = dTDP + ADP</text>
        <dbReference type="Rhea" id="RHEA:13517"/>
        <dbReference type="ChEBI" id="CHEBI:30616"/>
        <dbReference type="ChEBI" id="CHEBI:58369"/>
        <dbReference type="ChEBI" id="CHEBI:63528"/>
        <dbReference type="ChEBI" id="CHEBI:456216"/>
        <dbReference type="EC" id="2.7.4.9"/>
    </reaction>
</comment>
<evidence type="ECO:0000256" key="3">
    <source>
        <dbReference type="ARBA" id="ARBA00017144"/>
    </source>
</evidence>
<dbReference type="EMBL" id="CT573213">
    <property type="protein sequence ID" value="CAJ61352.1"/>
    <property type="molecule type" value="Genomic_DNA"/>
</dbReference>
<accession>Q0RMA0</accession>